<dbReference type="Gene3D" id="1.10.260.40">
    <property type="entry name" value="lambda repressor-like DNA-binding domains"/>
    <property type="match status" value="1"/>
</dbReference>
<evidence type="ECO:0000313" key="5">
    <source>
        <dbReference type="EMBL" id="TXB65896.1"/>
    </source>
</evidence>
<evidence type="ECO:0000256" key="1">
    <source>
        <dbReference type="ARBA" id="ARBA00023015"/>
    </source>
</evidence>
<gene>
    <name evidence="5" type="ORF">FRY74_04820</name>
</gene>
<accession>A0A5C6RTU1</accession>
<dbReference type="RefSeq" id="WP_147099172.1">
    <property type="nucleotide sequence ID" value="NZ_VOOS01000002.1"/>
</dbReference>
<keyword evidence="6" id="KW-1185">Reference proteome</keyword>
<dbReference type="AlphaFoldDB" id="A0A5C6RTU1"/>
<dbReference type="PROSITE" id="PS50943">
    <property type="entry name" value="HTH_CROC1"/>
    <property type="match status" value="1"/>
</dbReference>
<dbReference type="Proteomes" id="UP000321721">
    <property type="component" value="Unassembled WGS sequence"/>
</dbReference>
<dbReference type="OrthoDB" id="3831186at2"/>
<dbReference type="Gene3D" id="2.10.109.10">
    <property type="entry name" value="Umud Fragment, subunit A"/>
    <property type="match status" value="1"/>
</dbReference>
<evidence type="ECO:0000313" key="6">
    <source>
        <dbReference type="Proteomes" id="UP000321721"/>
    </source>
</evidence>
<proteinExistence type="predicted"/>
<dbReference type="Pfam" id="PF01381">
    <property type="entry name" value="HTH_3"/>
    <property type="match status" value="1"/>
</dbReference>
<reference evidence="5 6" key="1">
    <citation type="submission" date="2019-08" db="EMBL/GenBank/DDBJ databases">
        <title>Genome of Vicingus serpentipes NCIMB 15042.</title>
        <authorList>
            <person name="Bowman J.P."/>
        </authorList>
    </citation>
    <scope>NUCLEOTIDE SEQUENCE [LARGE SCALE GENOMIC DNA]</scope>
    <source>
        <strain evidence="5 6">NCIMB 15042</strain>
    </source>
</reference>
<evidence type="ECO:0000256" key="2">
    <source>
        <dbReference type="ARBA" id="ARBA00023125"/>
    </source>
</evidence>
<dbReference type="InterPro" id="IPR001387">
    <property type="entry name" value="Cro/C1-type_HTH"/>
</dbReference>
<dbReference type="CDD" id="cd06529">
    <property type="entry name" value="S24_LexA-like"/>
    <property type="match status" value="1"/>
</dbReference>
<organism evidence="5 6">
    <name type="scientific">Vicingus serpentipes</name>
    <dbReference type="NCBI Taxonomy" id="1926625"/>
    <lineage>
        <taxon>Bacteria</taxon>
        <taxon>Pseudomonadati</taxon>
        <taxon>Bacteroidota</taxon>
        <taxon>Flavobacteriia</taxon>
        <taxon>Flavobacteriales</taxon>
        <taxon>Vicingaceae</taxon>
        <taxon>Vicingus</taxon>
    </lineage>
</organism>
<dbReference type="InterPro" id="IPR036286">
    <property type="entry name" value="LexA/Signal_pep-like_sf"/>
</dbReference>
<dbReference type="GO" id="GO:0003677">
    <property type="term" value="F:DNA binding"/>
    <property type="evidence" value="ECO:0007669"/>
    <property type="project" value="UniProtKB-KW"/>
</dbReference>
<dbReference type="Pfam" id="PF00717">
    <property type="entry name" value="Peptidase_S24"/>
    <property type="match status" value="1"/>
</dbReference>
<keyword evidence="1" id="KW-0805">Transcription regulation</keyword>
<sequence>MKSIANNLRHLRSIKNLTQEQLSKELDVSKARIGSYEEGRSEPPIAMLILFSDYYKIPIDALVKNDLTLSDDDSFIDIGNHRVLFPIRVDEHGDNVIEVVTQEASAGYLTGYSDSEYVANMPIMSLNFLPTGKHRAFPIKGDSMHPWVKDGDVVIGEYVEHPKMVRNNCCYIILTKDDGLVYKRVYTNKLDEGYLVLSSDNKLYKPYQVHLSEVLEIWEFKLNLCIGQYEEDELNPVSILNLMRSVGIELKELKDRVNKIEKVN</sequence>
<keyword evidence="3" id="KW-0804">Transcription</keyword>
<dbReference type="PANTHER" id="PTHR40661:SF1">
    <property type="entry name" value="HTH CRO_C1-TYPE DOMAIN-CONTAINING PROTEIN"/>
    <property type="match status" value="1"/>
</dbReference>
<dbReference type="EMBL" id="VOOS01000002">
    <property type="protein sequence ID" value="TXB65896.1"/>
    <property type="molecule type" value="Genomic_DNA"/>
</dbReference>
<dbReference type="InterPro" id="IPR015927">
    <property type="entry name" value="Peptidase_S24_S26A/B/C"/>
</dbReference>
<dbReference type="SUPFAM" id="SSF47413">
    <property type="entry name" value="lambda repressor-like DNA-binding domains"/>
    <property type="match status" value="1"/>
</dbReference>
<dbReference type="SMART" id="SM00530">
    <property type="entry name" value="HTH_XRE"/>
    <property type="match status" value="1"/>
</dbReference>
<protein>
    <submittedName>
        <fullName evidence="5">LexA family transcriptional regulator</fullName>
    </submittedName>
</protein>
<dbReference type="PANTHER" id="PTHR40661">
    <property type="match status" value="1"/>
</dbReference>
<name>A0A5C6RTU1_9FLAO</name>
<dbReference type="InterPro" id="IPR039418">
    <property type="entry name" value="LexA-like"/>
</dbReference>
<feature type="domain" description="HTH cro/C1-type" evidence="4">
    <location>
        <begin position="8"/>
        <end position="62"/>
    </location>
</feature>
<keyword evidence="2" id="KW-0238">DNA-binding</keyword>
<dbReference type="CDD" id="cd00093">
    <property type="entry name" value="HTH_XRE"/>
    <property type="match status" value="1"/>
</dbReference>
<dbReference type="InterPro" id="IPR010982">
    <property type="entry name" value="Lambda_DNA-bd_dom_sf"/>
</dbReference>
<evidence type="ECO:0000259" key="4">
    <source>
        <dbReference type="PROSITE" id="PS50943"/>
    </source>
</evidence>
<comment type="caution">
    <text evidence="5">The sequence shown here is derived from an EMBL/GenBank/DDBJ whole genome shotgun (WGS) entry which is preliminary data.</text>
</comment>
<evidence type="ECO:0000256" key="3">
    <source>
        <dbReference type="ARBA" id="ARBA00023163"/>
    </source>
</evidence>
<dbReference type="SUPFAM" id="SSF51306">
    <property type="entry name" value="LexA/Signal peptidase"/>
    <property type="match status" value="1"/>
</dbReference>